<dbReference type="RefSeq" id="WP_351944651.1">
    <property type="nucleotide sequence ID" value="NZ_JBEOYA010000003.1"/>
</dbReference>
<dbReference type="PANTHER" id="PTHR33495:SF2">
    <property type="entry name" value="ANTI-SIGMA FACTOR ANTAGONIST TM_1081-RELATED"/>
    <property type="match status" value="1"/>
</dbReference>
<name>A0ABV1U2K1_9ACTN</name>
<dbReference type="InterPro" id="IPR003658">
    <property type="entry name" value="Anti-sigma_ant"/>
</dbReference>
<evidence type="ECO:0000259" key="4">
    <source>
        <dbReference type="PROSITE" id="PS50801"/>
    </source>
</evidence>
<dbReference type="InterPro" id="IPR002645">
    <property type="entry name" value="STAS_dom"/>
</dbReference>
<dbReference type="InterPro" id="IPR036513">
    <property type="entry name" value="STAS_dom_sf"/>
</dbReference>
<keyword evidence="6" id="KW-1185">Reference proteome</keyword>
<protein>
    <recommendedName>
        <fullName evidence="2">Anti-sigma factor antagonist</fullName>
    </recommendedName>
</protein>
<organism evidence="5 6">
    <name type="scientific">Streptomyces sp. 900105245</name>
    <dbReference type="NCBI Taxonomy" id="3154379"/>
    <lineage>
        <taxon>Bacteria</taxon>
        <taxon>Bacillati</taxon>
        <taxon>Actinomycetota</taxon>
        <taxon>Actinomycetes</taxon>
        <taxon>Kitasatosporales</taxon>
        <taxon>Streptomycetaceae</taxon>
        <taxon>Streptomyces</taxon>
    </lineage>
</organism>
<dbReference type="PANTHER" id="PTHR33495">
    <property type="entry name" value="ANTI-SIGMA FACTOR ANTAGONIST TM_1081-RELATED-RELATED"/>
    <property type="match status" value="1"/>
</dbReference>
<evidence type="ECO:0000256" key="2">
    <source>
        <dbReference type="RuleBase" id="RU003749"/>
    </source>
</evidence>
<dbReference type="CDD" id="cd07043">
    <property type="entry name" value="STAS_anti-anti-sigma_factors"/>
    <property type="match status" value="1"/>
</dbReference>
<accession>A0ABV1U2K1</accession>
<dbReference type="Proteomes" id="UP001470023">
    <property type="component" value="Unassembled WGS sequence"/>
</dbReference>
<dbReference type="NCBIfam" id="TIGR00377">
    <property type="entry name" value="ant_ant_sig"/>
    <property type="match status" value="1"/>
</dbReference>
<dbReference type="Pfam" id="PF01740">
    <property type="entry name" value="STAS"/>
    <property type="match status" value="1"/>
</dbReference>
<evidence type="ECO:0000256" key="3">
    <source>
        <dbReference type="SAM" id="MobiDB-lite"/>
    </source>
</evidence>
<dbReference type="Gene3D" id="3.30.750.24">
    <property type="entry name" value="STAS domain"/>
    <property type="match status" value="1"/>
</dbReference>
<dbReference type="SUPFAM" id="SSF52091">
    <property type="entry name" value="SpoIIaa-like"/>
    <property type="match status" value="1"/>
</dbReference>
<dbReference type="EMBL" id="JBEPAZ010000005">
    <property type="protein sequence ID" value="MER6427865.1"/>
    <property type="molecule type" value="Genomic_DNA"/>
</dbReference>
<feature type="domain" description="STAS" evidence="4">
    <location>
        <begin position="50"/>
        <end position="151"/>
    </location>
</feature>
<evidence type="ECO:0000313" key="5">
    <source>
        <dbReference type="EMBL" id="MER6427865.1"/>
    </source>
</evidence>
<reference evidence="5 6" key="1">
    <citation type="submission" date="2024-06" db="EMBL/GenBank/DDBJ databases">
        <title>The Natural Products Discovery Center: Release of the First 8490 Sequenced Strains for Exploring Actinobacteria Biosynthetic Diversity.</title>
        <authorList>
            <person name="Kalkreuter E."/>
            <person name="Kautsar S.A."/>
            <person name="Yang D."/>
            <person name="Bader C.D."/>
            <person name="Teijaro C.N."/>
            <person name="Fluegel L."/>
            <person name="Davis C.M."/>
            <person name="Simpson J.R."/>
            <person name="Lauterbach L."/>
            <person name="Steele A.D."/>
            <person name="Gui C."/>
            <person name="Meng S."/>
            <person name="Li G."/>
            <person name="Viehrig K."/>
            <person name="Ye F."/>
            <person name="Su P."/>
            <person name="Kiefer A.F."/>
            <person name="Nichols A."/>
            <person name="Cepeda A.J."/>
            <person name="Yan W."/>
            <person name="Fan B."/>
            <person name="Jiang Y."/>
            <person name="Adhikari A."/>
            <person name="Zheng C.-J."/>
            <person name="Schuster L."/>
            <person name="Cowan T.M."/>
            <person name="Smanski M.J."/>
            <person name="Chevrette M.G."/>
            <person name="De Carvalho L.P.S."/>
            <person name="Shen B."/>
        </authorList>
    </citation>
    <scope>NUCLEOTIDE SEQUENCE [LARGE SCALE GENOMIC DNA]</scope>
    <source>
        <strain evidence="5 6">NPDC001166</strain>
    </source>
</reference>
<evidence type="ECO:0000256" key="1">
    <source>
        <dbReference type="ARBA" id="ARBA00009013"/>
    </source>
</evidence>
<evidence type="ECO:0000313" key="6">
    <source>
        <dbReference type="Proteomes" id="UP001470023"/>
    </source>
</evidence>
<gene>
    <name evidence="5" type="ORF">ABT272_08965</name>
</gene>
<comment type="caution">
    <text evidence="5">The sequence shown here is derived from an EMBL/GenBank/DDBJ whole genome shotgun (WGS) entry which is preliminary data.</text>
</comment>
<proteinExistence type="inferred from homology"/>
<comment type="similarity">
    <text evidence="1 2">Belongs to the anti-sigma-factor antagonist family.</text>
</comment>
<sequence>MNDVLHDPAEDPSRDGGSAPDLAGIPTVHDQGPPLQPEGPLVVTTEQGSQGVVVLRVTGELDHYTGPVLRQATEAALLDRGAGTVADLSGVQYCDSTGITVIINAHHRAEAIGTAFVIADSSPTMAELFKVLGLDQFLTCYPTVREAVAALTA</sequence>
<dbReference type="PROSITE" id="PS50801">
    <property type="entry name" value="STAS"/>
    <property type="match status" value="1"/>
</dbReference>
<feature type="compositionally biased region" description="Basic and acidic residues" evidence="3">
    <location>
        <begin position="1"/>
        <end position="14"/>
    </location>
</feature>
<feature type="region of interest" description="Disordered" evidence="3">
    <location>
        <begin position="1"/>
        <end position="38"/>
    </location>
</feature>